<dbReference type="Pfam" id="PF12274">
    <property type="entry name" value="DUF3615"/>
    <property type="match status" value="1"/>
</dbReference>
<accession>A0A9N7MYG2</accession>
<evidence type="ECO:0000313" key="2">
    <source>
        <dbReference type="EMBL" id="CAA0818551.1"/>
    </source>
</evidence>
<dbReference type="AlphaFoldDB" id="A0A9N7MYG2"/>
<protein>
    <recommendedName>
        <fullName evidence="1">DUF3615 domain-containing protein</fullName>
    </recommendedName>
</protein>
<evidence type="ECO:0000259" key="1">
    <source>
        <dbReference type="Pfam" id="PF12274"/>
    </source>
</evidence>
<dbReference type="EMBL" id="CACSLK010017224">
    <property type="protein sequence ID" value="CAA0818551.1"/>
    <property type="molecule type" value="Genomic_DNA"/>
</dbReference>
<feature type="non-terminal residue" evidence="2">
    <location>
        <position position="119"/>
    </location>
</feature>
<proteinExistence type="predicted"/>
<name>A0A9N7MYG2_STRHE</name>
<dbReference type="OrthoDB" id="919440at2759"/>
<evidence type="ECO:0000313" key="3">
    <source>
        <dbReference type="Proteomes" id="UP001153555"/>
    </source>
</evidence>
<gene>
    <name evidence="2" type="ORF">SHERM_00321</name>
</gene>
<keyword evidence="3" id="KW-1185">Reference proteome</keyword>
<feature type="domain" description="DUF3615" evidence="1">
    <location>
        <begin position="24"/>
        <end position="100"/>
    </location>
</feature>
<reference evidence="2" key="1">
    <citation type="submission" date="2019-12" db="EMBL/GenBank/DDBJ databases">
        <authorList>
            <person name="Scholes J."/>
        </authorList>
    </citation>
    <scope>NUCLEOTIDE SEQUENCE</scope>
</reference>
<dbReference type="Proteomes" id="UP001153555">
    <property type="component" value="Unassembled WGS sequence"/>
</dbReference>
<dbReference type="InterPro" id="IPR022059">
    <property type="entry name" value="DUF3615"/>
</dbReference>
<feature type="non-terminal residue" evidence="2">
    <location>
        <position position="1"/>
    </location>
</feature>
<organism evidence="2 3">
    <name type="scientific">Striga hermonthica</name>
    <name type="common">Purple witchweed</name>
    <name type="synonym">Buchnera hermonthica</name>
    <dbReference type="NCBI Taxonomy" id="68872"/>
    <lineage>
        <taxon>Eukaryota</taxon>
        <taxon>Viridiplantae</taxon>
        <taxon>Streptophyta</taxon>
        <taxon>Embryophyta</taxon>
        <taxon>Tracheophyta</taxon>
        <taxon>Spermatophyta</taxon>
        <taxon>Magnoliopsida</taxon>
        <taxon>eudicotyledons</taxon>
        <taxon>Gunneridae</taxon>
        <taxon>Pentapetalae</taxon>
        <taxon>asterids</taxon>
        <taxon>lamiids</taxon>
        <taxon>Lamiales</taxon>
        <taxon>Orobanchaceae</taxon>
        <taxon>Buchnereae</taxon>
        <taxon>Striga</taxon>
    </lineage>
</organism>
<sequence length="119" mass="13922">VERYTVDCYGKLTKRQKLENAGMAEHALTEYNKRHGTKLEFVRAWKCQTFKSTGLVKDFSEMETTWKHLNFVAKRPERAELIKQGFACYKEVILFAEMYLEDGYGYVLTTLSRVLPQAK</sequence>
<comment type="caution">
    <text evidence="2">The sequence shown here is derived from an EMBL/GenBank/DDBJ whole genome shotgun (WGS) entry which is preliminary data.</text>
</comment>